<evidence type="ECO:0000256" key="4">
    <source>
        <dbReference type="ARBA" id="ARBA00022475"/>
    </source>
</evidence>
<feature type="transmembrane region" description="Helical" evidence="9">
    <location>
        <begin position="872"/>
        <end position="890"/>
    </location>
</feature>
<dbReference type="InterPro" id="IPR001036">
    <property type="entry name" value="Acrflvin-R"/>
</dbReference>
<evidence type="ECO:0000313" key="12">
    <source>
        <dbReference type="Proteomes" id="UP000266273"/>
    </source>
</evidence>
<name>A0A397Q5D7_9HYPH</name>
<dbReference type="PANTHER" id="PTHR32063">
    <property type="match status" value="1"/>
</dbReference>
<dbReference type="PROSITE" id="PS50156">
    <property type="entry name" value="SSD"/>
    <property type="match status" value="1"/>
</dbReference>
<dbReference type="PANTHER" id="PTHR32063:SF76">
    <property type="entry name" value="EFFLUX PUMP MEMBRANE TRANSPORTER"/>
    <property type="match status" value="1"/>
</dbReference>
<dbReference type="Gene3D" id="3.30.70.1430">
    <property type="entry name" value="Multidrug efflux transporter AcrB pore domain"/>
    <property type="match status" value="2"/>
</dbReference>
<dbReference type="FunFam" id="1.20.1640.10:FF:000001">
    <property type="entry name" value="Efflux pump membrane transporter"/>
    <property type="match status" value="1"/>
</dbReference>
<organism evidence="11 12">
    <name type="scientific">Dichotomicrobium thermohalophilum</name>
    <dbReference type="NCBI Taxonomy" id="933063"/>
    <lineage>
        <taxon>Bacteria</taxon>
        <taxon>Pseudomonadati</taxon>
        <taxon>Pseudomonadota</taxon>
        <taxon>Alphaproteobacteria</taxon>
        <taxon>Hyphomicrobiales</taxon>
        <taxon>Hyphomicrobiaceae</taxon>
        <taxon>Dichotomicrobium</taxon>
    </lineage>
</organism>
<dbReference type="Gene3D" id="3.30.70.1320">
    <property type="entry name" value="Multidrug efflux transporter AcrB pore domain like"/>
    <property type="match status" value="1"/>
</dbReference>
<keyword evidence="8 9" id="KW-0472">Membrane</keyword>
<dbReference type="Gene3D" id="3.30.2090.10">
    <property type="entry name" value="Multidrug efflux transporter AcrB TolC docking domain, DN and DC subdomains"/>
    <property type="match status" value="2"/>
</dbReference>
<dbReference type="SUPFAM" id="SSF82693">
    <property type="entry name" value="Multidrug efflux transporter AcrB pore domain, PN1, PN2, PC1 and PC2 subdomains"/>
    <property type="match status" value="3"/>
</dbReference>
<feature type="transmembrane region" description="Helical" evidence="9">
    <location>
        <begin position="12"/>
        <end position="33"/>
    </location>
</feature>
<dbReference type="GO" id="GO:0042910">
    <property type="term" value="F:xenobiotic transmembrane transporter activity"/>
    <property type="evidence" value="ECO:0007669"/>
    <property type="project" value="TreeGrafter"/>
</dbReference>
<dbReference type="SUPFAM" id="SSF82866">
    <property type="entry name" value="Multidrug efflux transporter AcrB transmembrane domain"/>
    <property type="match status" value="2"/>
</dbReference>
<dbReference type="OrthoDB" id="8308837at2"/>
<dbReference type="NCBIfam" id="NF000282">
    <property type="entry name" value="RND_permease_1"/>
    <property type="match status" value="1"/>
</dbReference>
<evidence type="ECO:0000256" key="1">
    <source>
        <dbReference type="ARBA" id="ARBA00004429"/>
    </source>
</evidence>
<dbReference type="GO" id="GO:0005886">
    <property type="term" value="C:plasma membrane"/>
    <property type="evidence" value="ECO:0007669"/>
    <property type="project" value="UniProtKB-SubCell"/>
</dbReference>
<feature type="transmembrane region" description="Helical" evidence="9">
    <location>
        <begin position="923"/>
        <end position="947"/>
    </location>
</feature>
<feature type="transmembrane region" description="Helical" evidence="9">
    <location>
        <begin position="395"/>
        <end position="415"/>
    </location>
</feature>
<comment type="subcellular location">
    <subcellularLocation>
        <location evidence="1 9">Cell inner membrane</location>
        <topology evidence="1 9">Multi-pass membrane protein</topology>
    </subcellularLocation>
</comment>
<feature type="transmembrane region" description="Helical" evidence="9">
    <location>
        <begin position="897"/>
        <end position="917"/>
    </location>
</feature>
<dbReference type="AlphaFoldDB" id="A0A397Q5D7"/>
<keyword evidence="3 9" id="KW-0813">Transport</keyword>
<feature type="transmembrane region" description="Helical" evidence="9">
    <location>
        <begin position="473"/>
        <end position="500"/>
    </location>
</feature>
<dbReference type="InterPro" id="IPR027463">
    <property type="entry name" value="AcrB_DN_DC_subdom"/>
</dbReference>
<accession>A0A397Q5D7</accession>
<feature type="transmembrane region" description="Helical" evidence="9">
    <location>
        <begin position="441"/>
        <end position="461"/>
    </location>
</feature>
<feature type="transmembrane region" description="Helical" evidence="9">
    <location>
        <begin position="342"/>
        <end position="361"/>
    </location>
</feature>
<dbReference type="PRINTS" id="PR00702">
    <property type="entry name" value="ACRIFLAVINRP"/>
</dbReference>
<evidence type="ECO:0000256" key="5">
    <source>
        <dbReference type="ARBA" id="ARBA00022519"/>
    </source>
</evidence>
<dbReference type="FunFam" id="3.30.70.1430:FF:000001">
    <property type="entry name" value="Efflux pump membrane transporter"/>
    <property type="match status" value="1"/>
</dbReference>
<dbReference type="Proteomes" id="UP000266273">
    <property type="component" value="Unassembled WGS sequence"/>
</dbReference>
<evidence type="ECO:0000256" key="7">
    <source>
        <dbReference type="ARBA" id="ARBA00022989"/>
    </source>
</evidence>
<dbReference type="SUPFAM" id="SSF82714">
    <property type="entry name" value="Multidrug efflux transporter AcrB TolC docking domain, DN and DC subdomains"/>
    <property type="match status" value="2"/>
</dbReference>
<comment type="similarity">
    <text evidence="2 9">Belongs to the resistance-nodulation-cell division (RND) (TC 2.A.6) family.</text>
</comment>
<sequence>MISAVFIDRPRLAAVISIVLTIAGLIALTRLPVAQFPEIVPPQVTVTANFPGAGADVVESTVAQPIEQQVIGVDDMIYMSSTSGSDGSYRLTVTFAVGTDPDIATVNVQNRVAAAEAQLPEEVRATGVTVRQSSNALLQLISIYDESGERDAIFLSNYATINLVDPLKRVSGIGDVNVIGARDYAMRIILDVDRLTSLNLTPADVVQALREQNVQAAIGRVGAQPLTEDPAFQLNLVTQGRLSDPEEFGNVVLRARPDGSFVRVRDVARVELGARNYDVIAAFNDRPTVLIGIYQSPGANALRIADGVETTLDRLSANFPEGVRYDTTYDLTTFIEASISELQITLFQAFVLVILVVFIFLGSIRSTLVPVAAVPVSLIGTFAVLLAFGFTLNTISLLALVLAIGTVVDDAIVVVENVDRVMAENPGMSPRDATRQAMQEITGPVIATTLVLLSVFVPVAFIPGISGQLFQQFAVAVAVAVVISSINALTLSPALCALLLRPRSGPPRGVMAWISRRIDDARDGYTRVAGWLARKALLGLLLLVGAIAASGLLFTVVPTGFLPAEDQGAFLVEMRLPEGASVNRTDEVRRAFVSELRQIEGVEAVVSAAGFSLLDTLAVSNTAFAAVTMKPFAERTQASQSVFAAIAEATRKGAAVREAEVFAFNLPPIIGLGTGSGFEYQLNDLQGRDPADLAAVARAVIIAANQDPRLGPTFTTFSADTPQLFLDIDRERLQALGVRVSDLFTTLGGTFGSLYVNDFNLFGRSWQVRMQAQEADRAAIEDLNKLHVRNRDGEMVPVAAVATARYIQGPQSIKRYNNYRSVTITGGPARGVASGEALAAMEEISAETLPPGFDYEWTGTALQEIEAAGQTAIILAFAVLFAYLFLVGLYESWVIPVPVLLTVAFGVAGALGALLIANLSFDIYGQIGLVILIALVAKNAILIVEFAKARREEGMPIVDAAIDGARTRFRAVMMTGLSFVVGILPLVFASGAAQITRRTVGTSVAGGMIVATLIGVFAIPALYVVFQWSRERAKKALGVGPRAAGKTPADDSPA</sequence>
<comment type="caution">
    <text evidence="11">The sequence shown here is derived from an EMBL/GenBank/DDBJ whole genome shotgun (WGS) entry which is preliminary data.</text>
</comment>
<evidence type="ECO:0000259" key="10">
    <source>
        <dbReference type="PROSITE" id="PS50156"/>
    </source>
</evidence>
<protein>
    <recommendedName>
        <fullName evidence="9">Efflux pump membrane transporter</fullName>
    </recommendedName>
</protein>
<dbReference type="EMBL" id="QXDF01000001">
    <property type="protein sequence ID" value="RIA55015.1"/>
    <property type="molecule type" value="Genomic_DNA"/>
</dbReference>
<reference evidence="11 12" key="1">
    <citation type="submission" date="2018-08" db="EMBL/GenBank/DDBJ databases">
        <title>Genomic Encyclopedia of Archaeal and Bacterial Type Strains, Phase II (KMG-II): from individual species to whole genera.</title>
        <authorList>
            <person name="Goeker M."/>
        </authorList>
    </citation>
    <scope>NUCLEOTIDE SEQUENCE [LARGE SCALE GENOMIC DNA]</scope>
    <source>
        <strain evidence="11 12">DSM 5002</strain>
    </source>
</reference>
<dbReference type="InterPro" id="IPR000731">
    <property type="entry name" value="SSD"/>
</dbReference>
<dbReference type="GO" id="GO:0015562">
    <property type="term" value="F:efflux transmembrane transporter activity"/>
    <property type="evidence" value="ECO:0007669"/>
    <property type="project" value="InterPro"/>
</dbReference>
<dbReference type="RefSeq" id="WP_119059976.1">
    <property type="nucleotide sequence ID" value="NZ_QXDF01000001.1"/>
</dbReference>
<feature type="transmembrane region" description="Helical" evidence="9">
    <location>
        <begin position="368"/>
        <end position="389"/>
    </location>
</feature>
<feature type="transmembrane region" description="Helical" evidence="9">
    <location>
        <begin position="1004"/>
        <end position="1026"/>
    </location>
</feature>
<keyword evidence="12" id="KW-1185">Reference proteome</keyword>
<dbReference type="InterPro" id="IPR004764">
    <property type="entry name" value="MdtF-like"/>
</dbReference>
<evidence type="ECO:0000313" key="11">
    <source>
        <dbReference type="EMBL" id="RIA55015.1"/>
    </source>
</evidence>
<feature type="transmembrane region" description="Helical" evidence="9">
    <location>
        <begin position="971"/>
        <end position="992"/>
    </location>
</feature>
<proteinExistence type="inferred from homology"/>
<evidence type="ECO:0000256" key="6">
    <source>
        <dbReference type="ARBA" id="ARBA00022692"/>
    </source>
</evidence>
<dbReference type="Gene3D" id="3.30.70.1440">
    <property type="entry name" value="Multidrug efflux transporter AcrB pore domain"/>
    <property type="match status" value="1"/>
</dbReference>
<feature type="domain" description="SSD" evidence="10">
    <location>
        <begin position="368"/>
        <end position="498"/>
    </location>
</feature>
<evidence type="ECO:0000256" key="2">
    <source>
        <dbReference type="ARBA" id="ARBA00010942"/>
    </source>
</evidence>
<evidence type="ECO:0000256" key="9">
    <source>
        <dbReference type="RuleBase" id="RU364070"/>
    </source>
</evidence>
<feature type="transmembrane region" description="Helical" evidence="9">
    <location>
        <begin position="536"/>
        <end position="557"/>
    </location>
</feature>
<dbReference type="Pfam" id="PF00873">
    <property type="entry name" value="ACR_tran"/>
    <property type="match status" value="1"/>
</dbReference>
<dbReference type="NCBIfam" id="TIGR00915">
    <property type="entry name" value="2A0602"/>
    <property type="match status" value="1"/>
</dbReference>
<keyword evidence="4" id="KW-1003">Cell membrane</keyword>
<dbReference type="GO" id="GO:0009636">
    <property type="term" value="P:response to toxic substance"/>
    <property type="evidence" value="ECO:0007669"/>
    <property type="project" value="UniProtKB-ARBA"/>
</dbReference>
<evidence type="ECO:0000256" key="8">
    <source>
        <dbReference type="ARBA" id="ARBA00023136"/>
    </source>
</evidence>
<dbReference type="Gene3D" id="1.20.1640.10">
    <property type="entry name" value="Multidrug efflux transporter AcrB transmembrane domain"/>
    <property type="match status" value="2"/>
</dbReference>
<keyword evidence="6 9" id="KW-0812">Transmembrane</keyword>
<keyword evidence="5 9" id="KW-0997">Cell inner membrane</keyword>
<keyword evidence="7 9" id="KW-1133">Transmembrane helix</keyword>
<evidence type="ECO:0000256" key="3">
    <source>
        <dbReference type="ARBA" id="ARBA00022448"/>
    </source>
</evidence>
<gene>
    <name evidence="11" type="ORF">BXY53_0065</name>
</gene>